<dbReference type="Proteomes" id="UP000013827">
    <property type="component" value="Unassembled WGS sequence"/>
</dbReference>
<dbReference type="GO" id="GO:0030488">
    <property type="term" value="P:tRNA methylation"/>
    <property type="evidence" value="ECO:0007669"/>
    <property type="project" value="TreeGrafter"/>
</dbReference>
<evidence type="ECO:0000256" key="3">
    <source>
        <dbReference type="ARBA" id="ARBA00022694"/>
    </source>
</evidence>
<dbReference type="PANTHER" id="PTHR42714:SF2">
    <property type="entry name" value="TRNA MODIFICATION GTPASE GTPBP3, MITOCHONDRIAL"/>
    <property type="match status" value="1"/>
</dbReference>
<dbReference type="HOGENOM" id="CLU_019624_3_1_1"/>
<dbReference type="InterPro" id="IPR004520">
    <property type="entry name" value="GTPase_MnmE"/>
</dbReference>
<dbReference type="Gene3D" id="3.40.50.300">
    <property type="entry name" value="P-loop containing nucleotide triphosphate hydrolases"/>
    <property type="match status" value="1"/>
</dbReference>
<dbReference type="InterPro" id="IPR006073">
    <property type="entry name" value="GTP-bd"/>
</dbReference>
<sequence>MRCANLVLSSSLAWASVQRSAAVAVGRATVPLLRSAQRRGPLTAARGVVCSAGPSGSALDGLQPSALEADTIFALSSGAGVRAGVSVIRVSGPHAKLVLQRMCPGGGGGDGLPPPRRAVLRSLRQPGSDTPPRHFPLVDQALVLWLPGPRSFTGEDTVELHTHGSPAVVSATLEALGRLSYHRLAEPGEFTRQAHANGRMDLTEVEALGDLINAQTDAQRRQALAAMGGGQRRSLEAWRGRMVRALAHTEALIDFGEDADDVTEAALSSAVGEMREIRREIEAELEDGGRGEAVRDGVRVAILGPPNAGKSSLLNLLARRDAAIVSPIEGTTRDVVTVSLQLGGMPVVLSDTAGLRSDSEDPIERLGMVRSADEAAKAHVQLWVFDASTPVPPDADGVGAEATGGIAGAPLQLLLRNKVDLSRGGEGGAEGGDTAGGVPSERQWRISCTTGEGVAPFLDQLGGIVRRLYGSDEGETPLVTRARHRQHLEGCVAALAQFEELASLGEAAPLDLACEELRTASLELGRITGRVDVEEVLDVIFRDFCIGK</sequence>
<dbReference type="STRING" id="2903.R1DA12"/>
<keyword evidence="5" id="KW-0342">GTP-binding</keyword>
<evidence type="ECO:0000256" key="2">
    <source>
        <dbReference type="ARBA" id="ARBA00011043"/>
    </source>
</evidence>
<dbReference type="InterPro" id="IPR027417">
    <property type="entry name" value="P-loop_NTPase"/>
</dbReference>
<dbReference type="RefSeq" id="XP_005784722.1">
    <property type="nucleotide sequence ID" value="XM_005784665.1"/>
</dbReference>
<dbReference type="PROSITE" id="PS51709">
    <property type="entry name" value="G_TRME"/>
    <property type="match status" value="1"/>
</dbReference>
<dbReference type="CDD" id="cd04164">
    <property type="entry name" value="trmE"/>
    <property type="match status" value="1"/>
</dbReference>
<dbReference type="NCBIfam" id="TIGR00231">
    <property type="entry name" value="small_GTP"/>
    <property type="match status" value="1"/>
</dbReference>
<dbReference type="Pfam" id="PF01926">
    <property type="entry name" value="MMR_HSR1"/>
    <property type="match status" value="1"/>
</dbReference>
<keyword evidence="9" id="KW-1185">Reference proteome</keyword>
<dbReference type="GO" id="GO:0005525">
    <property type="term" value="F:GTP binding"/>
    <property type="evidence" value="ECO:0007669"/>
    <property type="project" value="UniProtKB-KW"/>
</dbReference>
<dbReference type="PaxDb" id="2903-EOD32293"/>
<evidence type="ECO:0000256" key="4">
    <source>
        <dbReference type="ARBA" id="ARBA00022741"/>
    </source>
</evidence>
<dbReference type="PANTHER" id="PTHR42714">
    <property type="entry name" value="TRNA MODIFICATION GTPASE GTPBP3"/>
    <property type="match status" value="1"/>
</dbReference>
<dbReference type="InterPro" id="IPR027368">
    <property type="entry name" value="MnmE_dom2"/>
</dbReference>
<dbReference type="GO" id="GO:0003924">
    <property type="term" value="F:GTPase activity"/>
    <property type="evidence" value="ECO:0007669"/>
    <property type="project" value="InterPro"/>
</dbReference>
<dbReference type="AlphaFoldDB" id="A0A0D3K958"/>
<comment type="similarity">
    <text evidence="2">Belongs to the TRAFAC class TrmE-Era-EngA-EngB-Septin-like GTPase superfamily. TrmE GTPase family.</text>
</comment>
<dbReference type="Gene3D" id="3.30.1360.120">
    <property type="entry name" value="Probable tRNA modification gtpase trme, domain 1"/>
    <property type="match status" value="1"/>
</dbReference>
<dbReference type="Pfam" id="PF12631">
    <property type="entry name" value="MnmE_helical"/>
    <property type="match status" value="1"/>
</dbReference>
<dbReference type="SUPFAM" id="SSF52540">
    <property type="entry name" value="P-loop containing nucleoside triphosphate hydrolases"/>
    <property type="match status" value="1"/>
</dbReference>
<dbReference type="InterPro" id="IPR027266">
    <property type="entry name" value="TrmE/GcvT-like"/>
</dbReference>
<comment type="subcellular location">
    <subcellularLocation>
        <location evidence="1">Mitochondrion</location>
    </subcellularLocation>
</comment>
<dbReference type="eggNOG" id="KOG1191">
    <property type="taxonomic scope" value="Eukaryota"/>
</dbReference>
<dbReference type="InterPro" id="IPR005225">
    <property type="entry name" value="Small_GTP-bd"/>
</dbReference>
<reference evidence="9" key="1">
    <citation type="journal article" date="2013" name="Nature">
        <title>Pan genome of the phytoplankton Emiliania underpins its global distribution.</title>
        <authorList>
            <person name="Read B.A."/>
            <person name="Kegel J."/>
            <person name="Klute M.J."/>
            <person name="Kuo A."/>
            <person name="Lefebvre S.C."/>
            <person name="Maumus F."/>
            <person name="Mayer C."/>
            <person name="Miller J."/>
            <person name="Monier A."/>
            <person name="Salamov A."/>
            <person name="Young J."/>
            <person name="Aguilar M."/>
            <person name="Claverie J.M."/>
            <person name="Frickenhaus S."/>
            <person name="Gonzalez K."/>
            <person name="Herman E.K."/>
            <person name="Lin Y.C."/>
            <person name="Napier J."/>
            <person name="Ogata H."/>
            <person name="Sarno A.F."/>
            <person name="Shmutz J."/>
            <person name="Schroeder D."/>
            <person name="de Vargas C."/>
            <person name="Verret F."/>
            <person name="von Dassow P."/>
            <person name="Valentin K."/>
            <person name="Van de Peer Y."/>
            <person name="Wheeler G."/>
            <person name="Dacks J.B."/>
            <person name="Delwiche C.F."/>
            <person name="Dyhrman S.T."/>
            <person name="Glockner G."/>
            <person name="John U."/>
            <person name="Richards T."/>
            <person name="Worden A.Z."/>
            <person name="Zhang X."/>
            <person name="Grigoriev I.V."/>
            <person name="Allen A.E."/>
            <person name="Bidle K."/>
            <person name="Borodovsky M."/>
            <person name="Bowler C."/>
            <person name="Brownlee C."/>
            <person name="Cock J.M."/>
            <person name="Elias M."/>
            <person name="Gladyshev V.N."/>
            <person name="Groth M."/>
            <person name="Guda C."/>
            <person name="Hadaegh A."/>
            <person name="Iglesias-Rodriguez M.D."/>
            <person name="Jenkins J."/>
            <person name="Jones B.M."/>
            <person name="Lawson T."/>
            <person name="Leese F."/>
            <person name="Lindquist E."/>
            <person name="Lobanov A."/>
            <person name="Lomsadze A."/>
            <person name="Malik S.B."/>
            <person name="Marsh M.E."/>
            <person name="Mackinder L."/>
            <person name="Mock T."/>
            <person name="Mueller-Roeber B."/>
            <person name="Pagarete A."/>
            <person name="Parker M."/>
            <person name="Probert I."/>
            <person name="Quesneville H."/>
            <person name="Raines C."/>
            <person name="Rensing S.A."/>
            <person name="Riano-Pachon D.M."/>
            <person name="Richier S."/>
            <person name="Rokitta S."/>
            <person name="Shiraiwa Y."/>
            <person name="Soanes D.M."/>
            <person name="van der Giezen M."/>
            <person name="Wahlund T.M."/>
            <person name="Williams B."/>
            <person name="Wilson W."/>
            <person name="Wolfe G."/>
            <person name="Wurch L.L."/>
        </authorList>
    </citation>
    <scope>NUCLEOTIDE SEQUENCE</scope>
</reference>
<accession>A0A0D3K958</accession>
<dbReference type="GO" id="GO:0002098">
    <property type="term" value="P:tRNA wobble uridine modification"/>
    <property type="evidence" value="ECO:0007669"/>
    <property type="project" value="TreeGrafter"/>
</dbReference>
<dbReference type="Gene3D" id="1.20.120.430">
    <property type="entry name" value="tRNA modification GTPase MnmE domain 2"/>
    <property type="match status" value="1"/>
</dbReference>
<evidence type="ECO:0000256" key="5">
    <source>
        <dbReference type="ARBA" id="ARBA00023134"/>
    </source>
</evidence>
<name>A0A0D3K958_EMIH1</name>
<proteinExistence type="inferred from homology"/>
<dbReference type="InterPro" id="IPR031168">
    <property type="entry name" value="G_TrmE"/>
</dbReference>
<keyword evidence="6" id="KW-0732">Signal</keyword>
<evidence type="ECO:0000313" key="9">
    <source>
        <dbReference type="Proteomes" id="UP000013827"/>
    </source>
</evidence>
<keyword evidence="3" id="KW-0819">tRNA processing</keyword>
<dbReference type="EnsemblProtists" id="EOD32293">
    <property type="protein sequence ID" value="EOD32293"/>
    <property type="gene ID" value="EMIHUDRAFT_72078"/>
</dbReference>
<dbReference type="KEGG" id="ehx:EMIHUDRAFT_72078"/>
<keyword evidence="4" id="KW-0547">Nucleotide-binding</keyword>
<dbReference type="CDD" id="cd14858">
    <property type="entry name" value="TrmE_N"/>
    <property type="match status" value="1"/>
</dbReference>
<evidence type="ECO:0000259" key="7">
    <source>
        <dbReference type="PROSITE" id="PS51709"/>
    </source>
</evidence>
<feature type="signal peptide" evidence="6">
    <location>
        <begin position="1"/>
        <end position="22"/>
    </location>
</feature>
<evidence type="ECO:0000256" key="1">
    <source>
        <dbReference type="ARBA" id="ARBA00004173"/>
    </source>
</evidence>
<evidence type="ECO:0000256" key="6">
    <source>
        <dbReference type="SAM" id="SignalP"/>
    </source>
</evidence>
<dbReference type="SUPFAM" id="SSF116878">
    <property type="entry name" value="TrmE connector domain"/>
    <property type="match status" value="1"/>
</dbReference>
<feature type="chain" id="PRO_5044210986" description="TrmE-type G domain-containing protein" evidence="6">
    <location>
        <begin position="23"/>
        <end position="548"/>
    </location>
</feature>
<dbReference type="InterPro" id="IPR018948">
    <property type="entry name" value="GTP-bd_TrmE_N"/>
</dbReference>
<organism evidence="8 9">
    <name type="scientific">Emiliania huxleyi (strain CCMP1516)</name>
    <dbReference type="NCBI Taxonomy" id="280463"/>
    <lineage>
        <taxon>Eukaryota</taxon>
        <taxon>Haptista</taxon>
        <taxon>Haptophyta</taxon>
        <taxon>Prymnesiophyceae</taxon>
        <taxon>Isochrysidales</taxon>
        <taxon>Noelaerhabdaceae</taxon>
        <taxon>Emiliania</taxon>
    </lineage>
</organism>
<evidence type="ECO:0000313" key="8">
    <source>
        <dbReference type="EnsemblProtists" id="EOD32293"/>
    </source>
</evidence>
<protein>
    <recommendedName>
        <fullName evidence="7">TrmE-type G domain-containing protein</fullName>
    </recommendedName>
</protein>
<dbReference type="HAMAP" id="MF_00379">
    <property type="entry name" value="GTPase_MnmE"/>
    <property type="match status" value="1"/>
</dbReference>
<dbReference type="GeneID" id="17277564"/>
<feature type="domain" description="TrmE-type G" evidence="7">
    <location>
        <begin position="297"/>
        <end position="466"/>
    </location>
</feature>
<dbReference type="Pfam" id="PF10396">
    <property type="entry name" value="TrmE_N"/>
    <property type="match status" value="1"/>
</dbReference>
<dbReference type="FunFam" id="3.30.1360.120:FF:000007">
    <property type="entry name" value="tRNA modification GTPase GTPBP3, mitochondrial"/>
    <property type="match status" value="1"/>
</dbReference>
<dbReference type="NCBIfam" id="NF003661">
    <property type="entry name" value="PRK05291.1-3"/>
    <property type="match status" value="1"/>
</dbReference>
<reference evidence="8" key="2">
    <citation type="submission" date="2024-10" db="UniProtKB">
        <authorList>
            <consortium name="EnsemblProtists"/>
        </authorList>
    </citation>
    <scope>IDENTIFICATION</scope>
</reference>
<dbReference type="InterPro" id="IPR025867">
    <property type="entry name" value="MnmE_helical"/>
</dbReference>
<dbReference type="GO" id="GO:0005739">
    <property type="term" value="C:mitochondrion"/>
    <property type="evidence" value="ECO:0007669"/>
    <property type="project" value="UniProtKB-SubCell"/>
</dbReference>